<accession>A0A3D8PMD6</accession>
<dbReference type="OrthoDB" id="9812289at2"/>
<dbReference type="Proteomes" id="UP000256520">
    <property type="component" value="Unassembled WGS sequence"/>
</dbReference>
<name>A0A3D8PMD6_9BACI</name>
<evidence type="ECO:0008006" key="3">
    <source>
        <dbReference type="Google" id="ProtNLM"/>
    </source>
</evidence>
<dbReference type="EMBL" id="PIOD01000014">
    <property type="protein sequence ID" value="RDW17286.1"/>
    <property type="molecule type" value="Genomic_DNA"/>
</dbReference>
<gene>
    <name evidence="1" type="ORF">CWR45_12905</name>
</gene>
<dbReference type="RefSeq" id="WP_115750297.1">
    <property type="nucleotide sequence ID" value="NZ_PIOD01000014.1"/>
</dbReference>
<dbReference type="AlphaFoldDB" id="A0A3D8PMD6"/>
<reference evidence="2" key="1">
    <citation type="submission" date="2017-11" db="EMBL/GenBank/DDBJ databases">
        <authorList>
            <person name="Zhu W."/>
        </authorList>
    </citation>
    <scope>NUCLEOTIDE SEQUENCE [LARGE SCALE GENOMIC DNA]</scope>
    <source>
        <strain evidence="2">CAU 1051</strain>
    </source>
</reference>
<sequence>MSINYFIFNSKPNRDVLDGILSLNKYIFGTSNDLNNKAENKPQLLVVTAMEDNKVIGYKIGYELENKKFYSLLGGVDIDLFVSNLINRRINTIRQIGEFYGKTC</sequence>
<evidence type="ECO:0000313" key="2">
    <source>
        <dbReference type="Proteomes" id="UP000256520"/>
    </source>
</evidence>
<organism evidence="1 2">
    <name type="scientific">Oceanobacillus chungangensis</name>
    <dbReference type="NCBI Taxonomy" id="1229152"/>
    <lineage>
        <taxon>Bacteria</taxon>
        <taxon>Bacillati</taxon>
        <taxon>Bacillota</taxon>
        <taxon>Bacilli</taxon>
        <taxon>Bacillales</taxon>
        <taxon>Bacillaceae</taxon>
        <taxon>Oceanobacillus</taxon>
    </lineage>
</organism>
<proteinExistence type="predicted"/>
<comment type="caution">
    <text evidence="1">The sequence shown here is derived from an EMBL/GenBank/DDBJ whole genome shotgun (WGS) entry which is preliminary data.</text>
</comment>
<protein>
    <recommendedName>
        <fullName evidence="3">GNAT family N-acetyltransferase</fullName>
    </recommendedName>
</protein>
<evidence type="ECO:0000313" key="1">
    <source>
        <dbReference type="EMBL" id="RDW17286.1"/>
    </source>
</evidence>
<keyword evidence="2" id="KW-1185">Reference proteome</keyword>